<keyword evidence="2" id="KW-1003">Cell membrane</keyword>
<sequence>MSALKKELGLWQGMGLLATSLLGTGIFVVPATAASLAGGASLWAWVLLIVLVLPIAFTFARLGRRYPHAGGAPHLIGLAFGNGAERFSAFLFLAVLPVGLPAALTIAAGFWHALFDMGEWTLWGIQLLTLLGVFLLGLRGARSSGNLQLLIALAILGLTLLIWFKGDLGWRDAAQPLPTEAQWPAMGTALAVMFWCFVGLEAFAHMGEEFKRPERDYPLALLGGVLLAGLIYWIHSLVVLKYGLYGDEATNATAIPALLSLLFGPTAKWLVAILGYLSCFASINIYLQGFARLIWSMAREGKLPVSLSRLSARGAPLVALCWVLVICLISITLILWLKLPLDELIRYANGNFVLVYLLCMAAGWRLLGGMGKGLAGLSVLLCLAVLVALASQVLYAVLLSAGYGLFSLWRRMRRRRRLHDEGSLSAIK</sequence>
<reference evidence="8" key="1">
    <citation type="journal article" date="2019" name="Int. J. Syst. Evol. Microbiol.">
        <title>The Global Catalogue of Microorganisms (GCM) 10K type strain sequencing project: providing services to taxonomists for standard genome sequencing and annotation.</title>
        <authorList>
            <consortium name="The Broad Institute Genomics Platform"/>
            <consortium name="The Broad Institute Genome Sequencing Center for Infectious Disease"/>
            <person name="Wu L."/>
            <person name="Ma J."/>
        </authorList>
    </citation>
    <scope>NUCLEOTIDE SEQUENCE [LARGE SCALE GENOMIC DNA]</scope>
    <source>
        <strain evidence="8">KCTC 15012</strain>
    </source>
</reference>
<feature type="transmembrane region" description="Helical" evidence="6">
    <location>
        <begin position="373"/>
        <end position="406"/>
    </location>
</feature>
<protein>
    <submittedName>
        <fullName evidence="7">L-methionine/branched-chain amino acid transporter</fullName>
    </submittedName>
</protein>
<evidence type="ECO:0000256" key="4">
    <source>
        <dbReference type="ARBA" id="ARBA00022989"/>
    </source>
</evidence>
<keyword evidence="3 6" id="KW-0812">Transmembrane</keyword>
<dbReference type="Gene3D" id="1.20.1740.10">
    <property type="entry name" value="Amino acid/polyamine transporter I"/>
    <property type="match status" value="1"/>
</dbReference>
<dbReference type="Pfam" id="PF13520">
    <property type="entry name" value="AA_permease_2"/>
    <property type="match status" value="1"/>
</dbReference>
<dbReference type="PIRSF" id="PIRSF006060">
    <property type="entry name" value="AA_transporter"/>
    <property type="match status" value="1"/>
</dbReference>
<evidence type="ECO:0000256" key="6">
    <source>
        <dbReference type="SAM" id="Phobius"/>
    </source>
</evidence>
<evidence type="ECO:0000313" key="7">
    <source>
        <dbReference type="EMBL" id="MFC5704960.1"/>
    </source>
</evidence>
<feature type="transmembrane region" description="Helical" evidence="6">
    <location>
        <begin position="315"/>
        <end position="337"/>
    </location>
</feature>
<evidence type="ECO:0000256" key="1">
    <source>
        <dbReference type="ARBA" id="ARBA00004651"/>
    </source>
</evidence>
<evidence type="ECO:0000256" key="2">
    <source>
        <dbReference type="ARBA" id="ARBA00022475"/>
    </source>
</evidence>
<keyword evidence="5 6" id="KW-0472">Membrane</keyword>
<evidence type="ECO:0000313" key="8">
    <source>
        <dbReference type="Proteomes" id="UP001596132"/>
    </source>
</evidence>
<organism evidence="7 8">
    <name type="scientific">Aeromonas eucrenophila</name>
    <dbReference type="NCBI Taxonomy" id="649"/>
    <lineage>
        <taxon>Bacteria</taxon>
        <taxon>Pseudomonadati</taxon>
        <taxon>Pseudomonadota</taxon>
        <taxon>Gammaproteobacteria</taxon>
        <taxon>Aeromonadales</taxon>
        <taxon>Aeromonadaceae</taxon>
        <taxon>Aeromonas</taxon>
    </lineage>
</organism>
<gene>
    <name evidence="7" type="primary">yjeH</name>
    <name evidence="7" type="ORF">ACFPVW_02465</name>
</gene>
<feature type="transmembrane region" description="Helical" evidence="6">
    <location>
        <begin position="249"/>
        <end position="267"/>
    </location>
</feature>
<dbReference type="RefSeq" id="WP_042639616.1">
    <property type="nucleotide sequence ID" value="NZ_CDDF01000005.1"/>
</dbReference>
<dbReference type="PANTHER" id="PTHR42770">
    <property type="entry name" value="AMINO ACID TRANSPORTER-RELATED"/>
    <property type="match status" value="1"/>
</dbReference>
<evidence type="ECO:0000256" key="5">
    <source>
        <dbReference type="ARBA" id="ARBA00023136"/>
    </source>
</evidence>
<dbReference type="NCBIfam" id="NF008245">
    <property type="entry name" value="PRK11021.1"/>
    <property type="match status" value="1"/>
</dbReference>
<feature type="transmembrane region" description="Helical" evidence="6">
    <location>
        <begin position="184"/>
        <end position="204"/>
    </location>
</feature>
<dbReference type="InterPro" id="IPR050367">
    <property type="entry name" value="APC_superfamily"/>
</dbReference>
<feature type="transmembrane region" description="Helical" evidence="6">
    <location>
        <begin position="216"/>
        <end position="234"/>
    </location>
</feature>
<dbReference type="EMBL" id="JBHSPP010000005">
    <property type="protein sequence ID" value="MFC5704960.1"/>
    <property type="molecule type" value="Genomic_DNA"/>
</dbReference>
<comment type="caution">
    <text evidence="7">The sequence shown here is derived from an EMBL/GenBank/DDBJ whole genome shotgun (WGS) entry which is preliminary data.</text>
</comment>
<feature type="transmembrane region" description="Helical" evidence="6">
    <location>
        <begin position="43"/>
        <end position="60"/>
    </location>
</feature>
<comment type="subcellular location">
    <subcellularLocation>
        <location evidence="1">Cell membrane</location>
        <topology evidence="1">Multi-pass membrane protein</topology>
    </subcellularLocation>
</comment>
<feature type="transmembrane region" description="Helical" evidence="6">
    <location>
        <begin position="90"/>
        <end position="114"/>
    </location>
</feature>
<feature type="transmembrane region" description="Helical" evidence="6">
    <location>
        <begin position="120"/>
        <end position="138"/>
    </location>
</feature>
<dbReference type="PANTHER" id="PTHR42770:SF13">
    <property type="entry name" value="L-METHIONINE_BRANCHED-CHAIN AMINO ACID EXPORTER YJEH"/>
    <property type="match status" value="1"/>
</dbReference>
<feature type="transmembrane region" description="Helical" evidence="6">
    <location>
        <begin position="274"/>
        <end position="295"/>
    </location>
</feature>
<feature type="transmembrane region" description="Helical" evidence="6">
    <location>
        <begin position="349"/>
        <end position="367"/>
    </location>
</feature>
<keyword evidence="4 6" id="KW-1133">Transmembrane helix</keyword>
<name>A0ABW0YBG5_9GAMM</name>
<proteinExistence type="predicted"/>
<feature type="transmembrane region" description="Helical" evidence="6">
    <location>
        <begin position="145"/>
        <end position="164"/>
    </location>
</feature>
<dbReference type="InterPro" id="IPR002293">
    <property type="entry name" value="AA/rel_permease1"/>
</dbReference>
<dbReference type="Proteomes" id="UP001596132">
    <property type="component" value="Unassembled WGS sequence"/>
</dbReference>
<accession>A0ABW0YBG5</accession>
<evidence type="ECO:0000256" key="3">
    <source>
        <dbReference type="ARBA" id="ARBA00022692"/>
    </source>
</evidence>
<keyword evidence="8" id="KW-1185">Reference proteome</keyword>